<keyword evidence="2" id="KW-1185">Reference proteome</keyword>
<dbReference type="InterPro" id="IPR023393">
    <property type="entry name" value="START-like_dom_sf"/>
</dbReference>
<dbReference type="EMBL" id="CP029479">
    <property type="protein sequence ID" value="AWM77740.1"/>
    <property type="molecule type" value="Genomic_DNA"/>
</dbReference>
<dbReference type="PANTHER" id="PTHR39332">
    <property type="entry name" value="BLL4707 PROTEIN"/>
    <property type="match status" value="1"/>
</dbReference>
<dbReference type="Pfam" id="PF10604">
    <property type="entry name" value="Polyketide_cyc2"/>
    <property type="match status" value="1"/>
</dbReference>
<evidence type="ECO:0000313" key="2">
    <source>
        <dbReference type="Proteomes" id="UP000247763"/>
    </source>
</evidence>
<reference evidence="2" key="1">
    <citation type="submission" date="2018-05" db="EMBL/GenBank/DDBJ databases">
        <title>Genome sequencing of Phenylobacterium sp. HYN0004.</title>
        <authorList>
            <person name="Yi H."/>
            <person name="Baek C."/>
        </authorList>
    </citation>
    <scope>NUCLEOTIDE SEQUENCE [LARGE SCALE GENOMIC DNA]</scope>
    <source>
        <strain evidence="2">HYN0004</strain>
    </source>
</reference>
<dbReference type="OrthoDB" id="1364128at2"/>
<protein>
    <recommendedName>
        <fullName evidence="3">SRPBCC family protein</fullName>
    </recommendedName>
</protein>
<evidence type="ECO:0000313" key="1">
    <source>
        <dbReference type="EMBL" id="AWM77740.1"/>
    </source>
</evidence>
<gene>
    <name evidence="1" type="ORF">HYN04_08170</name>
</gene>
<dbReference type="RefSeq" id="WP_110450307.1">
    <property type="nucleotide sequence ID" value="NZ_CP029479.1"/>
</dbReference>
<dbReference type="CDD" id="cd07821">
    <property type="entry name" value="PYR_PYL_RCAR_like"/>
    <property type="match status" value="1"/>
</dbReference>
<proteinExistence type="predicted"/>
<dbReference type="PANTHER" id="PTHR39332:SF7">
    <property type="entry name" value="SRPBCC FAMILY PROTEIN"/>
    <property type="match status" value="1"/>
</dbReference>
<dbReference type="InterPro" id="IPR019587">
    <property type="entry name" value="Polyketide_cyclase/dehydratase"/>
</dbReference>
<dbReference type="SUPFAM" id="SSF55961">
    <property type="entry name" value="Bet v1-like"/>
    <property type="match status" value="1"/>
</dbReference>
<accession>A0A2Z3HWW4</accession>
<dbReference type="Proteomes" id="UP000247763">
    <property type="component" value="Chromosome"/>
</dbReference>
<dbReference type="AlphaFoldDB" id="A0A2Z3HWW4"/>
<dbReference type="Gene3D" id="3.30.530.20">
    <property type="match status" value="1"/>
</dbReference>
<sequence length="159" mass="17622">MLSSLPVRNRMCCSPPKHWEDFMQEMTVREDIPLAADAAWAVIGDFSGIRKWATLVEAESTEVTPQGKVRTLTMPGGRTVSELMTDEGPHHYTYTLDRPDMEAYFSTVSVEPGDGDSCAIVLRVRFQPRDPAQLEAATEAMGKFCRGNLKAMKRALGLA</sequence>
<name>A0A2Z3HWW4_9CAUL</name>
<organism evidence="1 2">
    <name type="scientific">Phenylobacterium parvum</name>
    <dbReference type="NCBI Taxonomy" id="2201350"/>
    <lineage>
        <taxon>Bacteria</taxon>
        <taxon>Pseudomonadati</taxon>
        <taxon>Pseudomonadota</taxon>
        <taxon>Alphaproteobacteria</taxon>
        <taxon>Caulobacterales</taxon>
        <taxon>Caulobacteraceae</taxon>
        <taxon>Phenylobacterium</taxon>
    </lineage>
</organism>
<dbReference type="KEGG" id="phb:HYN04_08170"/>
<evidence type="ECO:0008006" key="3">
    <source>
        <dbReference type="Google" id="ProtNLM"/>
    </source>
</evidence>